<organism evidence="2 3">
    <name type="scientific">Aquilegia coerulea</name>
    <name type="common">Rocky mountain columbine</name>
    <dbReference type="NCBI Taxonomy" id="218851"/>
    <lineage>
        <taxon>Eukaryota</taxon>
        <taxon>Viridiplantae</taxon>
        <taxon>Streptophyta</taxon>
        <taxon>Embryophyta</taxon>
        <taxon>Tracheophyta</taxon>
        <taxon>Spermatophyta</taxon>
        <taxon>Magnoliopsida</taxon>
        <taxon>Ranunculales</taxon>
        <taxon>Ranunculaceae</taxon>
        <taxon>Thalictroideae</taxon>
        <taxon>Aquilegia</taxon>
    </lineage>
</organism>
<dbReference type="Gene3D" id="3.80.10.10">
    <property type="entry name" value="Ribonuclease Inhibitor"/>
    <property type="match status" value="1"/>
</dbReference>
<protein>
    <recommendedName>
        <fullName evidence="1">F-box domain-containing protein</fullName>
    </recommendedName>
</protein>
<gene>
    <name evidence="2" type="ORF">AQUCO_04300115v1</name>
</gene>
<evidence type="ECO:0000259" key="1">
    <source>
        <dbReference type="Pfam" id="PF00646"/>
    </source>
</evidence>
<evidence type="ECO:0000313" key="3">
    <source>
        <dbReference type="Proteomes" id="UP000230069"/>
    </source>
</evidence>
<dbReference type="Pfam" id="PF00646">
    <property type="entry name" value="F-box"/>
    <property type="match status" value="1"/>
</dbReference>
<accession>A0A2G5CNP5</accession>
<dbReference type="OrthoDB" id="10257471at2759"/>
<reference evidence="2 3" key="1">
    <citation type="submission" date="2017-09" db="EMBL/GenBank/DDBJ databases">
        <title>WGS assembly of Aquilegia coerulea Goldsmith.</title>
        <authorList>
            <person name="Hodges S."/>
            <person name="Kramer E."/>
            <person name="Nordborg M."/>
            <person name="Tomkins J."/>
            <person name="Borevitz J."/>
            <person name="Derieg N."/>
            <person name="Yan J."/>
            <person name="Mihaltcheva S."/>
            <person name="Hayes R.D."/>
            <person name="Rokhsar D."/>
        </authorList>
    </citation>
    <scope>NUCLEOTIDE SEQUENCE [LARGE SCALE GENOMIC DNA]</scope>
    <source>
        <strain evidence="3">cv. Goldsmith</strain>
    </source>
</reference>
<dbReference type="InParanoid" id="A0A2G5CNP5"/>
<dbReference type="InterPro" id="IPR036047">
    <property type="entry name" value="F-box-like_dom_sf"/>
</dbReference>
<dbReference type="Proteomes" id="UP000230069">
    <property type="component" value="Unassembled WGS sequence"/>
</dbReference>
<dbReference type="SUPFAM" id="SSF81383">
    <property type="entry name" value="F-box domain"/>
    <property type="match status" value="1"/>
</dbReference>
<dbReference type="AlphaFoldDB" id="A0A2G5CNP5"/>
<name>A0A2G5CNP5_AQUCA</name>
<evidence type="ECO:0000313" key="2">
    <source>
        <dbReference type="EMBL" id="PIA32932.1"/>
    </source>
</evidence>
<sequence>MEVEERKWEDLNTYCLTNVFSKVGLKSLIFVLPLVCKSWYQVTLSPQSWKVLDFRTLSIIVHGDSNH</sequence>
<keyword evidence="3" id="KW-1185">Reference proteome</keyword>
<dbReference type="InterPro" id="IPR032675">
    <property type="entry name" value="LRR_dom_sf"/>
</dbReference>
<proteinExistence type="predicted"/>
<dbReference type="EMBL" id="KZ305060">
    <property type="protein sequence ID" value="PIA32932.1"/>
    <property type="molecule type" value="Genomic_DNA"/>
</dbReference>
<feature type="domain" description="F-box" evidence="1">
    <location>
        <begin position="8"/>
        <end position="50"/>
    </location>
</feature>
<dbReference type="InterPro" id="IPR001810">
    <property type="entry name" value="F-box_dom"/>
</dbReference>